<accession>A0A819PFE7</accession>
<gene>
    <name evidence="2" type="ORF">JBS370_LOCUS26932</name>
</gene>
<feature type="non-terminal residue" evidence="2">
    <location>
        <position position="137"/>
    </location>
</feature>
<organism evidence="2 3">
    <name type="scientific">Rotaria sordida</name>
    <dbReference type="NCBI Taxonomy" id="392033"/>
    <lineage>
        <taxon>Eukaryota</taxon>
        <taxon>Metazoa</taxon>
        <taxon>Spiralia</taxon>
        <taxon>Gnathifera</taxon>
        <taxon>Rotifera</taxon>
        <taxon>Eurotatoria</taxon>
        <taxon>Bdelloidea</taxon>
        <taxon>Philodinida</taxon>
        <taxon>Philodinidae</taxon>
        <taxon>Rotaria</taxon>
    </lineage>
</organism>
<proteinExistence type="predicted"/>
<evidence type="ECO:0000313" key="3">
    <source>
        <dbReference type="Proteomes" id="UP000663836"/>
    </source>
</evidence>
<comment type="caution">
    <text evidence="2">The sequence shown here is derived from an EMBL/GenBank/DDBJ whole genome shotgun (WGS) entry which is preliminary data.</text>
</comment>
<name>A0A819PFE7_9BILA</name>
<evidence type="ECO:0000256" key="1">
    <source>
        <dbReference type="SAM" id="Phobius"/>
    </source>
</evidence>
<feature type="transmembrane region" description="Helical" evidence="1">
    <location>
        <begin position="30"/>
        <end position="49"/>
    </location>
</feature>
<dbReference type="EMBL" id="CAJOBD010004904">
    <property type="protein sequence ID" value="CAF4012648.1"/>
    <property type="molecule type" value="Genomic_DNA"/>
</dbReference>
<evidence type="ECO:0000313" key="2">
    <source>
        <dbReference type="EMBL" id="CAF4012648.1"/>
    </source>
</evidence>
<keyword evidence="1" id="KW-1133">Transmembrane helix</keyword>
<reference evidence="2" key="1">
    <citation type="submission" date="2021-02" db="EMBL/GenBank/DDBJ databases">
        <authorList>
            <person name="Nowell W R."/>
        </authorList>
    </citation>
    <scope>NUCLEOTIDE SEQUENCE</scope>
</reference>
<protein>
    <submittedName>
        <fullName evidence="2">Uncharacterized protein</fullName>
    </submittedName>
</protein>
<keyword evidence="1" id="KW-0812">Transmembrane</keyword>
<dbReference type="Proteomes" id="UP000663836">
    <property type="component" value="Unassembled WGS sequence"/>
</dbReference>
<dbReference type="AlphaFoldDB" id="A0A819PFE7"/>
<sequence>MKRPTSGVGQQPTLWLLFILRLRKCFKLRYLLTIFILFIILTYLHLISYTPSEQSISTKFDSIIEEEEIMNINYTLLNQCNSDEIEFLLHSTSSYNNNNNNNNNDSRPRPTIERLYKLFQILMFHENKYHKIFNYLG</sequence>
<keyword evidence="1" id="KW-0472">Membrane</keyword>